<sequence>MNQIYQMDTRLGNAQVLFNTIHHDVRSVTVDGKDVTSTLGAYEINDLQLALKSDRFYKRDIGNALVVRTGTGLFVFPLRGRNCASRRFEMAIQIAMHFYNTRTGLDPDWVTSTAKRYADQAERYTGVILEAGDFEWKLKLPEITFKTRNSHELIMLEGK</sequence>
<gene>
    <name evidence="1" type="ORF">V4836_26335</name>
</gene>
<organism evidence="1 2">
    <name type="scientific">Kluyvera ascorbata</name>
    <dbReference type="NCBI Taxonomy" id="51288"/>
    <lineage>
        <taxon>Bacteria</taxon>
        <taxon>Pseudomonadati</taxon>
        <taxon>Pseudomonadota</taxon>
        <taxon>Gammaproteobacteria</taxon>
        <taxon>Enterobacterales</taxon>
        <taxon>Enterobacteriaceae</taxon>
        <taxon>Kluyvera</taxon>
    </lineage>
</organism>
<accession>A0AB35XHD4</accession>
<dbReference type="RefSeq" id="WP_063160581.1">
    <property type="nucleotide sequence ID" value="NZ_JAZKKV010000004.1"/>
</dbReference>
<dbReference type="EMBL" id="JAZKKV010000004">
    <property type="protein sequence ID" value="MEE9657575.1"/>
    <property type="molecule type" value="Genomic_DNA"/>
</dbReference>
<name>A0AB35XHD4_9ENTR</name>
<dbReference type="AlphaFoldDB" id="A0AB35XHD4"/>
<protein>
    <submittedName>
        <fullName evidence="1">Uncharacterized protein</fullName>
    </submittedName>
</protein>
<keyword evidence="2" id="KW-1185">Reference proteome</keyword>
<comment type="caution">
    <text evidence="1">The sequence shown here is derived from an EMBL/GenBank/DDBJ whole genome shotgun (WGS) entry which is preliminary data.</text>
</comment>
<evidence type="ECO:0000313" key="2">
    <source>
        <dbReference type="Proteomes" id="UP001331691"/>
    </source>
</evidence>
<evidence type="ECO:0000313" key="1">
    <source>
        <dbReference type="EMBL" id="MEE9657575.1"/>
    </source>
</evidence>
<reference evidence="1 2" key="1">
    <citation type="submission" date="2023-10" db="EMBL/GenBank/DDBJ databases">
        <title>Wastewater isolates of ESBL- and carbapenemase-producing Gram-negative bacteria from New Zealand.</title>
        <authorList>
            <person name="Straub C."/>
            <person name="Weaver L."/>
            <person name="Cornelius A."/>
            <person name="Mcgill E."/>
            <person name="Dyet K."/>
            <person name="White L."/>
            <person name="Pattis I."/>
        </authorList>
    </citation>
    <scope>NUCLEOTIDE SEQUENCE [LARGE SCALE GENOMIC DNA]</scope>
    <source>
        <strain evidence="1 2">ESBL09</strain>
    </source>
</reference>
<dbReference type="Proteomes" id="UP001331691">
    <property type="component" value="Unassembled WGS sequence"/>
</dbReference>
<proteinExistence type="predicted"/>